<gene>
    <name evidence="1" type="ORF">M378DRAFT_164667</name>
</gene>
<dbReference type="Proteomes" id="UP000054549">
    <property type="component" value="Unassembled WGS sequence"/>
</dbReference>
<evidence type="ECO:0000313" key="2">
    <source>
        <dbReference type="Proteomes" id="UP000054549"/>
    </source>
</evidence>
<dbReference type="EMBL" id="KN818260">
    <property type="protein sequence ID" value="KIL63356.1"/>
    <property type="molecule type" value="Genomic_DNA"/>
</dbReference>
<reference evidence="1 2" key="1">
    <citation type="submission" date="2014-04" db="EMBL/GenBank/DDBJ databases">
        <title>Evolutionary Origins and Diversification of the Mycorrhizal Mutualists.</title>
        <authorList>
            <consortium name="DOE Joint Genome Institute"/>
            <consortium name="Mycorrhizal Genomics Consortium"/>
            <person name="Kohler A."/>
            <person name="Kuo A."/>
            <person name="Nagy L.G."/>
            <person name="Floudas D."/>
            <person name="Copeland A."/>
            <person name="Barry K.W."/>
            <person name="Cichocki N."/>
            <person name="Veneault-Fourrey C."/>
            <person name="LaButti K."/>
            <person name="Lindquist E.A."/>
            <person name="Lipzen A."/>
            <person name="Lundell T."/>
            <person name="Morin E."/>
            <person name="Murat C."/>
            <person name="Riley R."/>
            <person name="Ohm R."/>
            <person name="Sun H."/>
            <person name="Tunlid A."/>
            <person name="Henrissat B."/>
            <person name="Grigoriev I.V."/>
            <person name="Hibbett D.S."/>
            <person name="Martin F."/>
        </authorList>
    </citation>
    <scope>NUCLEOTIDE SEQUENCE [LARGE SCALE GENOMIC DNA]</scope>
    <source>
        <strain evidence="1 2">Koide BX008</strain>
    </source>
</reference>
<sequence length="90" mass="10213">MAPSSPRPLCMSQVAQPPICAYTHLSQPRWDKNVKTKRGRPSDRFHRTFASLSANVMIAMPNMYLGSAIQQIASALRVLRRLSEPIQWFT</sequence>
<dbReference type="AlphaFoldDB" id="A0A0C2X2G5"/>
<name>A0A0C2X2G5_AMAMK</name>
<dbReference type="InParanoid" id="A0A0C2X2G5"/>
<accession>A0A0C2X2G5</accession>
<keyword evidence="2" id="KW-1185">Reference proteome</keyword>
<organism evidence="1 2">
    <name type="scientific">Amanita muscaria (strain Koide BX008)</name>
    <dbReference type="NCBI Taxonomy" id="946122"/>
    <lineage>
        <taxon>Eukaryota</taxon>
        <taxon>Fungi</taxon>
        <taxon>Dikarya</taxon>
        <taxon>Basidiomycota</taxon>
        <taxon>Agaricomycotina</taxon>
        <taxon>Agaricomycetes</taxon>
        <taxon>Agaricomycetidae</taxon>
        <taxon>Agaricales</taxon>
        <taxon>Pluteineae</taxon>
        <taxon>Amanitaceae</taxon>
        <taxon>Amanita</taxon>
    </lineage>
</organism>
<proteinExistence type="predicted"/>
<dbReference type="HOGENOM" id="CLU_2440376_0_0_1"/>
<evidence type="ECO:0000313" key="1">
    <source>
        <dbReference type="EMBL" id="KIL63356.1"/>
    </source>
</evidence>
<protein>
    <submittedName>
        <fullName evidence="1">Uncharacterized protein</fullName>
    </submittedName>
</protein>